<dbReference type="PROSITE" id="PS50097">
    <property type="entry name" value="BTB"/>
    <property type="match status" value="1"/>
</dbReference>
<feature type="compositionally biased region" description="Acidic residues" evidence="3">
    <location>
        <begin position="18"/>
        <end position="35"/>
    </location>
</feature>
<dbReference type="Gene3D" id="3.30.710.10">
    <property type="entry name" value="Potassium Channel Kv1.1, Chain A"/>
    <property type="match status" value="1"/>
</dbReference>
<evidence type="ECO:0000313" key="6">
    <source>
        <dbReference type="Proteomes" id="UP001347796"/>
    </source>
</evidence>
<dbReference type="PROSITE" id="PS50007">
    <property type="entry name" value="PIPLC_X_DOMAIN"/>
    <property type="match status" value="1"/>
</dbReference>
<feature type="compositionally biased region" description="Low complexity" evidence="3">
    <location>
        <begin position="50"/>
        <end position="63"/>
    </location>
</feature>
<evidence type="ECO:0000256" key="3">
    <source>
        <dbReference type="SAM" id="MobiDB-lite"/>
    </source>
</evidence>
<evidence type="ECO:0000256" key="1">
    <source>
        <dbReference type="ARBA" id="ARBA00022441"/>
    </source>
</evidence>
<reference evidence="5 6" key="1">
    <citation type="submission" date="2024-01" db="EMBL/GenBank/DDBJ databases">
        <title>The genome of the rayed Mediterranean limpet Patella caerulea (Linnaeus, 1758).</title>
        <authorList>
            <person name="Anh-Thu Weber A."/>
            <person name="Halstead-Nussloch G."/>
        </authorList>
    </citation>
    <scope>NUCLEOTIDE SEQUENCE [LARGE SCALE GENOMIC DNA]</scope>
    <source>
        <strain evidence="5">AATW-2023a</strain>
        <tissue evidence="5">Whole specimen</tissue>
    </source>
</reference>
<keyword evidence="6" id="KW-1185">Reference proteome</keyword>
<dbReference type="InterPro" id="IPR011705">
    <property type="entry name" value="BACK"/>
</dbReference>
<dbReference type="InterPro" id="IPR000210">
    <property type="entry name" value="BTB/POZ_dom"/>
</dbReference>
<dbReference type="Pfam" id="PF01344">
    <property type="entry name" value="Kelch_1"/>
    <property type="match status" value="2"/>
</dbReference>
<dbReference type="EMBL" id="JAZGQO010000001">
    <property type="protein sequence ID" value="KAK6195231.1"/>
    <property type="molecule type" value="Genomic_DNA"/>
</dbReference>
<feature type="compositionally biased region" description="Basic and acidic residues" evidence="3">
    <location>
        <begin position="1"/>
        <end position="17"/>
    </location>
</feature>
<feature type="domain" description="BTB" evidence="4">
    <location>
        <begin position="100"/>
        <end position="161"/>
    </location>
</feature>
<dbReference type="InterPro" id="IPR015915">
    <property type="entry name" value="Kelch-typ_b-propeller"/>
</dbReference>
<evidence type="ECO:0000259" key="4">
    <source>
        <dbReference type="PROSITE" id="PS50097"/>
    </source>
</evidence>
<dbReference type="SUPFAM" id="SSF117281">
    <property type="entry name" value="Kelch motif"/>
    <property type="match status" value="1"/>
</dbReference>
<dbReference type="Gene3D" id="1.25.40.420">
    <property type="match status" value="1"/>
</dbReference>
<sequence length="670" mass="75519">MAESRRIKQEHDVKQEDISSDEDSESTGLEMDDEQAFLPVPKPVAPYIPSDSDSNNVYDSSSESENETYAMLETKGKYQTNTALCLQQGLADLYINNQMCDLDVKVGRKVFHCHRVVLSAVSNYFRAMFESGMKEANDNSITLNSISPMCFKIILDFMYCGFDIFYVDTVEEVLEASVLLQMRNLEEECIKFMASNLGTNNCLDIWKLCERHNCRDLAKKARNMALKEFEKVMADTDLVRLEQDVLVSLLRDRDLKFSSEDVLSEAIMNWVESDPENRSGSLMFLFKYICLPEVSGEFLYTRLLKNDLITDNPIIKEKVDDALRCHLIPTEKDNIMMKQTTFRSQGSYRRVLVVIGGNITEDDILRNVSCWDEVTECWYSLQSVPHHIGEDFATCLLNNNIYLTGGSRALDQAVWYSPQENDWHSLPNLNHGREGHAMIAVQKCIYILGGRSFKRKTTNKLVAEIEMYQPESEAWDIVGELAEPVELFAVGSVDSRIFTYGGFDENGPTSNINCFDISSKTCCLIFTMPLVDRCLKSVQLQPDKVLLVSGTGNVSVHTGGDSFETCFKLQTFNRDRFGLTIDGDSITVVGGIGVDGRSDKIENLCIQSKKLLPRANLCIPMDGLQAHSVVLLTENLLQHGMSIGEPELVAFGVPVSQKADMKPKRVVERV</sequence>
<gene>
    <name evidence="5" type="ORF">SNE40_000702</name>
</gene>
<dbReference type="FunFam" id="1.25.40.420:FF:000001">
    <property type="entry name" value="Kelch-like family member 12"/>
    <property type="match status" value="1"/>
</dbReference>
<dbReference type="Pfam" id="PF07707">
    <property type="entry name" value="BACK"/>
    <property type="match status" value="1"/>
</dbReference>
<dbReference type="SMART" id="SM00612">
    <property type="entry name" value="Kelch"/>
    <property type="match status" value="3"/>
</dbReference>
<dbReference type="SUPFAM" id="SSF54695">
    <property type="entry name" value="POZ domain"/>
    <property type="match status" value="1"/>
</dbReference>
<keyword evidence="1" id="KW-0880">Kelch repeat</keyword>
<dbReference type="Pfam" id="PF00651">
    <property type="entry name" value="BTB"/>
    <property type="match status" value="1"/>
</dbReference>
<keyword evidence="2" id="KW-0677">Repeat</keyword>
<accession>A0AAN8KFE1</accession>
<feature type="region of interest" description="Disordered" evidence="3">
    <location>
        <begin position="1"/>
        <end position="65"/>
    </location>
</feature>
<dbReference type="PANTHER" id="PTHR45632:SF3">
    <property type="entry name" value="KELCH-LIKE PROTEIN 32"/>
    <property type="match status" value="1"/>
</dbReference>
<dbReference type="InterPro" id="IPR011333">
    <property type="entry name" value="SKP1/BTB/POZ_sf"/>
</dbReference>
<dbReference type="Proteomes" id="UP001347796">
    <property type="component" value="Unassembled WGS sequence"/>
</dbReference>
<dbReference type="PANTHER" id="PTHR45632">
    <property type="entry name" value="LD33804P"/>
    <property type="match status" value="1"/>
</dbReference>
<name>A0AAN8KFE1_PATCE</name>
<dbReference type="AlphaFoldDB" id="A0AAN8KFE1"/>
<dbReference type="SMART" id="SM00225">
    <property type="entry name" value="BTB"/>
    <property type="match status" value="1"/>
</dbReference>
<evidence type="ECO:0000313" key="5">
    <source>
        <dbReference type="EMBL" id="KAK6195231.1"/>
    </source>
</evidence>
<protein>
    <recommendedName>
        <fullName evidence="4">BTB domain-containing protein</fullName>
    </recommendedName>
</protein>
<proteinExistence type="predicted"/>
<organism evidence="5 6">
    <name type="scientific">Patella caerulea</name>
    <name type="common">Rayed Mediterranean limpet</name>
    <dbReference type="NCBI Taxonomy" id="87958"/>
    <lineage>
        <taxon>Eukaryota</taxon>
        <taxon>Metazoa</taxon>
        <taxon>Spiralia</taxon>
        <taxon>Lophotrochozoa</taxon>
        <taxon>Mollusca</taxon>
        <taxon>Gastropoda</taxon>
        <taxon>Patellogastropoda</taxon>
        <taxon>Patelloidea</taxon>
        <taxon>Patellidae</taxon>
        <taxon>Patella</taxon>
    </lineage>
</organism>
<evidence type="ECO:0000256" key="2">
    <source>
        <dbReference type="ARBA" id="ARBA00022737"/>
    </source>
</evidence>
<dbReference type="SMART" id="SM00875">
    <property type="entry name" value="BACK"/>
    <property type="match status" value="1"/>
</dbReference>
<dbReference type="InterPro" id="IPR006652">
    <property type="entry name" value="Kelch_1"/>
</dbReference>
<comment type="caution">
    <text evidence="5">The sequence shown here is derived from an EMBL/GenBank/DDBJ whole genome shotgun (WGS) entry which is preliminary data.</text>
</comment>
<dbReference type="Gene3D" id="2.120.10.80">
    <property type="entry name" value="Kelch-type beta propeller"/>
    <property type="match status" value="1"/>
</dbReference>